<dbReference type="SUPFAM" id="SSF159888">
    <property type="entry name" value="YdhG-like"/>
    <property type="match status" value="1"/>
</dbReference>
<dbReference type="AlphaFoldDB" id="A0A8B5Y3P3"/>
<evidence type="ECO:0000313" key="3">
    <source>
        <dbReference type="Proteomes" id="UP000317770"/>
    </source>
</evidence>
<dbReference type="InterPro" id="IPR014922">
    <property type="entry name" value="YdhG-like"/>
</dbReference>
<dbReference type="Gene3D" id="3.90.1150.200">
    <property type="match status" value="1"/>
</dbReference>
<organism evidence="2 3">
    <name type="scientific">Peribacillus simplex</name>
    <dbReference type="NCBI Taxonomy" id="1478"/>
    <lineage>
        <taxon>Bacteria</taxon>
        <taxon>Bacillati</taxon>
        <taxon>Bacillota</taxon>
        <taxon>Bacilli</taxon>
        <taxon>Bacillales</taxon>
        <taxon>Bacillaceae</taxon>
        <taxon>Peribacillus</taxon>
    </lineage>
</organism>
<dbReference type="Proteomes" id="UP000317770">
    <property type="component" value="Unassembled WGS sequence"/>
</dbReference>
<name>A0A8B5Y3P3_9BACI</name>
<feature type="domain" description="YdhG-like" evidence="1">
    <location>
        <begin position="22"/>
        <end position="111"/>
    </location>
</feature>
<evidence type="ECO:0000313" key="2">
    <source>
        <dbReference type="EMBL" id="TVX83343.1"/>
    </source>
</evidence>
<dbReference type="EMBL" id="VNKI01000002">
    <property type="protein sequence ID" value="TVX83343.1"/>
    <property type="molecule type" value="Genomic_DNA"/>
</dbReference>
<reference evidence="2 3" key="1">
    <citation type="submission" date="2019-07" db="EMBL/GenBank/DDBJ databases">
        <title>Genome assembly of Bacillus simplex strain GGC-P6A.</title>
        <authorList>
            <person name="Jennings M.E."/>
            <person name="Barton H.A."/>
        </authorList>
    </citation>
    <scope>NUCLEOTIDE SEQUENCE [LARGE SCALE GENOMIC DNA]</scope>
    <source>
        <strain evidence="2 3">GGC-P6A</strain>
    </source>
</reference>
<dbReference type="Pfam" id="PF08818">
    <property type="entry name" value="DUF1801"/>
    <property type="match status" value="1"/>
</dbReference>
<protein>
    <recommendedName>
        <fullName evidence="1">YdhG-like domain-containing protein</fullName>
    </recommendedName>
</protein>
<comment type="caution">
    <text evidence="2">The sequence shown here is derived from an EMBL/GenBank/DDBJ whole genome shotgun (WGS) entry which is preliminary data.</text>
</comment>
<accession>A0A8B5Y3P3</accession>
<gene>
    <name evidence="2" type="ORF">FQP34_05125</name>
</gene>
<proteinExistence type="predicted"/>
<evidence type="ECO:0000259" key="1">
    <source>
        <dbReference type="Pfam" id="PF08818"/>
    </source>
</evidence>
<sequence>MEGTNTFHSIDEYIIQFPGEVQEKLKTLREVIKDAAPDAEEKISYQMPTFVLFGNLVHFAAYKKHIGFYPTPSAISAFESALSEYKCSKGAVQFPLNKPIPYELITEIVIFRVEENKKKAVGKLKKKK</sequence>
<dbReference type="RefSeq" id="WP_144477606.1">
    <property type="nucleotide sequence ID" value="NZ_JARMTY010000019.1"/>
</dbReference>